<organism evidence="1 2">
    <name type="scientific">Symbiodinium necroappetens</name>
    <dbReference type="NCBI Taxonomy" id="1628268"/>
    <lineage>
        <taxon>Eukaryota</taxon>
        <taxon>Sar</taxon>
        <taxon>Alveolata</taxon>
        <taxon>Dinophyceae</taxon>
        <taxon>Suessiales</taxon>
        <taxon>Symbiodiniaceae</taxon>
        <taxon>Symbiodinium</taxon>
    </lineage>
</organism>
<reference evidence="1" key="1">
    <citation type="submission" date="2021-02" db="EMBL/GenBank/DDBJ databases">
        <authorList>
            <person name="Dougan E. K."/>
            <person name="Rhodes N."/>
            <person name="Thang M."/>
            <person name="Chan C."/>
        </authorList>
    </citation>
    <scope>NUCLEOTIDE SEQUENCE</scope>
</reference>
<name>A0A813CK83_9DINO</name>
<keyword evidence="2" id="KW-1185">Reference proteome</keyword>
<proteinExistence type="predicted"/>
<dbReference type="Proteomes" id="UP000601435">
    <property type="component" value="Unassembled WGS sequence"/>
</dbReference>
<dbReference type="OrthoDB" id="408175at2759"/>
<dbReference type="EMBL" id="CAJNJA010102497">
    <property type="protein sequence ID" value="CAE7944863.1"/>
    <property type="molecule type" value="Genomic_DNA"/>
</dbReference>
<comment type="caution">
    <text evidence="1">The sequence shown here is derived from an EMBL/GenBank/DDBJ whole genome shotgun (WGS) entry which is preliminary data.</text>
</comment>
<dbReference type="AlphaFoldDB" id="A0A813CK83"/>
<evidence type="ECO:0000313" key="1">
    <source>
        <dbReference type="EMBL" id="CAE7944863.1"/>
    </source>
</evidence>
<gene>
    <name evidence="1" type="primary">NLRC3</name>
    <name evidence="1" type="ORF">SNEC2469_LOCUS35434</name>
</gene>
<accession>A0A813CK83</accession>
<sequence>MGELGERQDPSGGVMYNQFDRVRVEYTWKDRIRKETEARLSGPRSGFQMNMAQLSASGGFLHLKHAHNRLETVVEKEIKQSPQQRMSAEGMDPNSMEVLAIKHMARRPPEKFDTPMTTTHELGSQTQIWLPHV</sequence>
<protein>
    <submittedName>
        <fullName evidence="1">NLRC3 protein</fullName>
    </submittedName>
</protein>
<evidence type="ECO:0000313" key="2">
    <source>
        <dbReference type="Proteomes" id="UP000601435"/>
    </source>
</evidence>